<keyword evidence="7" id="KW-1185">Reference proteome</keyword>
<dbReference type="EMBL" id="JAATWM020000009">
    <property type="protein sequence ID" value="KAF9878814.1"/>
    <property type="molecule type" value="Genomic_DNA"/>
</dbReference>
<evidence type="ECO:0000313" key="6">
    <source>
        <dbReference type="EMBL" id="KAF9878814.1"/>
    </source>
</evidence>
<dbReference type="InterPro" id="IPR012132">
    <property type="entry name" value="GMC_OxRdtase"/>
</dbReference>
<dbReference type="PIRSF" id="PIRSF000137">
    <property type="entry name" value="Alcohol_oxidase"/>
    <property type="match status" value="1"/>
</dbReference>
<dbReference type="PANTHER" id="PTHR11552:SF115">
    <property type="entry name" value="DEHYDROGENASE XPTC-RELATED"/>
    <property type="match status" value="1"/>
</dbReference>
<feature type="domain" description="Glucose-methanol-choline oxidoreductase C-terminal" evidence="5">
    <location>
        <begin position="389"/>
        <end position="523"/>
    </location>
</feature>
<evidence type="ECO:0000256" key="2">
    <source>
        <dbReference type="PIRSR" id="PIRSR000137-1"/>
    </source>
</evidence>
<reference evidence="6" key="2">
    <citation type="submission" date="2020-11" db="EMBL/GenBank/DDBJ databases">
        <title>Whole genome sequencing of Colletotrichum sp.</title>
        <authorList>
            <person name="Li H."/>
        </authorList>
    </citation>
    <scope>NUCLEOTIDE SEQUENCE</scope>
    <source>
        <strain evidence="6">CkLH20</strain>
    </source>
</reference>
<dbReference type="Gene3D" id="3.50.50.60">
    <property type="entry name" value="FAD/NAD(P)-binding domain"/>
    <property type="match status" value="2"/>
</dbReference>
<feature type="active site" description="Proton acceptor" evidence="2">
    <location>
        <position position="514"/>
    </location>
</feature>
<dbReference type="RefSeq" id="XP_038748275.1">
    <property type="nucleotide sequence ID" value="XM_038886433.1"/>
</dbReference>
<dbReference type="Pfam" id="PF05199">
    <property type="entry name" value="GMC_oxred_C"/>
    <property type="match status" value="1"/>
</dbReference>
<dbReference type="GO" id="GO:0050660">
    <property type="term" value="F:flavin adenine dinucleotide binding"/>
    <property type="evidence" value="ECO:0007669"/>
    <property type="project" value="InterPro"/>
</dbReference>
<comment type="caution">
    <text evidence="6">The sequence shown here is derived from an EMBL/GenBank/DDBJ whole genome shotgun (WGS) entry which is preliminary data.</text>
</comment>
<evidence type="ECO:0000259" key="5">
    <source>
        <dbReference type="Pfam" id="PF05199"/>
    </source>
</evidence>
<protein>
    <submittedName>
        <fullName evidence="6">Choline dehydrogenase</fullName>
    </submittedName>
</protein>
<reference evidence="6" key="1">
    <citation type="submission" date="2020-03" db="EMBL/GenBank/DDBJ databases">
        <authorList>
            <person name="He L."/>
        </authorList>
    </citation>
    <scope>NUCLEOTIDE SEQUENCE</scope>
    <source>
        <strain evidence="6">CkLH20</strain>
    </source>
</reference>
<dbReference type="InterPro" id="IPR036188">
    <property type="entry name" value="FAD/NAD-bd_sf"/>
</dbReference>
<keyword evidence="3" id="KW-0285">Flavoprotein</keyword>
<gene>
    <name evidence="6" type="ORF">CkaCkLH20_03714</name>
</gene>
<dbReference type="OrthoDB" id="269227at2759"/>
<feature type="domain" description="Glucose-methanol-choline oxidoreductase N-terminal" evidence="4">
    <location>
        <begin position="106"/>
        <end position="257"/>
    </location>
</feature>
<dbReference type="SUPFAM" id="SSF54373">
    <property type="entry name" value="FAD-linked reductases, C-terminal domain"/>
    <property type="match status" value="1"/>
</dbReference>
<dbReference type="SUPFAM" id="SSF51905">
    <property type="entry name" value="FAD/NAD(P)-binding domain"/>
    <property type="match status" value="1"/>
</dbReference>
<comment type="similarity">
    <text evidence="1">Belongs to the GMC oxidoreductase family.</text>
</comment>
<dbReference type="InterPro" id="IPR007867">
    <property type="entry name" value="GMC_OxRtase_C"/>
</dbReference>
<evidence type="ECO:0000256" key="3">
    <source>
        <dbReference type="PIRSR" id="PIRSR000137-2"/>
    </source>
</evidence>
<name>A0A9P6IA80_9PEZI</name>
<dbReference type="AlphaFoldDB" id="A0A9P6IA80"/>
<keyword evidence="3" id="KW-0274">FAD</keyword>
<dbReference type="GO" id="GO:0044550">
    <property type="term" value="P:secondary metabolite biosynthetic process"/>
    <property type="evidence" value="ECO:0007669"/>
    <property type="project" value="TreeGrafter"/>
</dbReference>
<organism evidence="6 7">
    <name type="scientific">Colletotrichum karsti</name>
    <dbReference type="NCBI Taxonomy" id="1095194"/>
    <lineage>
        <taxon>Eukaryota</taxon>
        <taxon>Fungi</taxon>
        <taxon>Dikarya</taxon>
        <taxon>Ascomycota</taxon>
        <taxon>Pezizomycotina</taxon>
        <taxon>Sordariomycetes</taxon>
        <taxon>Hypocreomycetidae</taxon>
        <taxon>Glomerellales</taxon>
        <taxon>Glomerellaceae</taxon>
        <taxon>Colletotrichum</taxon>
        <taxon>Colletotrichum boninense species complex</taxon>
    </lineage>
</organism>
<evidence type="ECO:0000259" key="4">
    <source>
        <dbReference type="Pfam" id="PF00732"/>
    </source>
</evidence>
<dbReference type="InterPro" id="IPR000172">
    <property type="entry name" value="GMC_OxRdtase_N"/>
</dbReference>
<sequence length="534" mass="57114">MPLDKVLVIEAGTLDMSEAAVMIPRFYPGAAGFAPGTRYDWNLTSVPQEYLQGQTVNLTQGHAIGGSSTSESFTPSPPDHASLYGLTYDPACHGFDGPVHSSYLAWSHPNNTNFLDAMHGLGISSPVDQGCNPLGAYLTTHSIDPRNQSRSSARTAHYDFISKRANLQFAVGHQVTKIILETVGESVVAKGVEFVTGPDAPVERVMAAKEVILSAGALSSPKTLQLSGVGPASLLSRVGIDVSVDLPGVGANLQDHPFGLTLASLSQGIPGNSDLENSTFDSEQRDLYYAERKGMSTSYEGRWTDTIAEALAFIPLHNFTTADKASTILSAINSNSTQYLPQGTDSTVVAGYEKQTEQIISMHKMNKTAAMELLYVDGGRSVVNILMHPMSRGTVSIASSNPFEQPVIDPRYFSHPYDGSVLVESLRFNRELLAAGPVKALGATETLPGIGVQSDDEILNFIKGVTSTEYHYSGTCSMLPKDLGGVVDSELRVHGVIGLRVVDASIMPLLPSAHTQATVYAIAEKAADMIMRNH</sequence>
<comment type="cofactor">
    <cofactor evidence="3">
        <name>FAD</name>
        <dbReference type="ChEBI" id="CHEBI:57692"/>
    </cofactor>
</comment>
<dbReference type="GO" id="GO:0016614">
    <property type="term" value="F:oxidoreductase activity, acting on CH-OH group of donors"/>
    <property type="evidence" value="ECO:0007669"/>
    <property type="project" value="InterPro"/>
</dbReference>
<dbReference type="PANTHER" id="PTHR11552">
    <property type="entry name" value="GLUCOSE-METHANOL-CHOLINE GMC OXIDOREDUCTASE"/>
    <property type="match status" value="1"/>
</dbReference>
<evidence type="ECO:0000313" key="7">
    <source>
        <dbReference type="Proteomes" id="UP000781932"/>
    </source>
</evidence>
<dbReference type="Pfam" id="PF00732">
    <property type="entry name" value="GMC_oxred_N"/>
    <property type="match status" value="1"/>
</dbReference>
<dbReference type="GeneID" id="62159507"/>
<accession>A0A9P6IA80</accession>
<dbReference type="Gene3D" id="3.30.560.10">
    <property type="entry name" value="Glucose Oxidase, domain 3"/>
    <property type="match status" value="2"/>
</dbReference>
<feature type="active site" description="Proton donor" evidence="2">
    <location>
        <position position="471"/>
    </location>
</feature>
<evidence type="ECO:0000256" key="1">
    <source>
        <dbReference type="ARBA" id="ARBA00010790"/>
    </source>
</evidence>
<dbReference type="Proteomes" id="UP000781932">
    <property type="component" value="Unassembled WGS sequence"/>
</dbReference>
<feature type="binding site" evidence="3">
    <location>
        <position position="175"/>
    </location>
    <ligand>
        <name>FAD</name>
        <dbReference type="ChEBI" id="CHEBI:57692"/>
    </ligand>
</feature>
<proteinExistence type="inferred from homology"/>